<evidence type="ECO:0000313" key="3">
    <source>
        <dbReference type="Proteomes" id="UP001177670"/>
    </source>
</evidence>
<gene>
    <name evidence="2" type="ORF">K0M31_004391</name>
</gene>
<keyword evidence="3" id="KW-1185">Reference proteome</keyword>
<evidence type="ECO:0000313" key="2">
    <source>
        <dbReference type="EMBL" id="KAK1126768.1"/>
    </source>
</evidence>
<proteinExistence type="predicted"/>
<dbReference type="AlphaFoldDB" id="A0AA40KN91"/>
<feature type="region of interest" description="Disordered" evidence="1">
    <location>
        <begin position="103"/>
        <end position="126"/>
    </location>
</feature>
<reference evidence="2" key="1">
    <citation type="submission" date="2021-10" db="EMBL/GenBank/DDBJ databases">
        <title>Melipona bicolor Genome sequencing and assembly.</title>
        <authorList>
            <person name="Araujo N.S."/>
            <person name="Arias M.C."/>
        </authorList>
    </citation>
    <scope>NUCLEOTIDE SEQUENCE</scope>
    <source>
        <strain evidence="2">USP_2M_L1-L4_2017</strain>
        <tissue evidence="2">Whole body</tissue>
    </source>
</reference>
<comment type="caution">
    <text evidence="2">The sequence shown here is derived from an EMBL/GenBank/DDBJ whole genome shotgun (WGS) entry which is preliminary data.</text>
</comment>
<accession>A0AA40KN91</accession>
<sequence length="126" mass="14522">MSLRFHGKENGILDPSSIQCKKELKRMFQAENLDWMDTRKHRNAAISRDRVKPRLGGKLVLKTRTAVGRKGYRARLEKKRVHEQLTGCWLRRDLRRTKGEECRVNEEESEADSAMARELGSVSIGG</sequence>
<protein>
    <submittedName>
        <fullName evidence="2">Uncharacterized protein</fullName>
    </submittedName>
</protein>
<dbReference type="EMBL" id="JAHYIQ010000013">
    <property type="protein sequence ID" value="KAK1126768.1"/>
    <property type="molecule type" value="Genomic_DNA"/>
</dbReference>
<name>A0AA40KN91_9HYME</name>
<evidence type="ECO:0000256" key="1">
    <source>
        <dbReference type="SAM" id="MobiDB-lite"/>
    </source>
</evidence>
<organism evidence="2 3">
    <name type="scientific">Melipona bicolor</name>
    <dbReference type="NCBI Taxonomy" id="60889"/>
    <lineage>
        <taxon>Eukaryota</taxon>
        <taxon>Metazoa</taxon>
        <taxon>Ecdysozoa</taxon>
        <taxon>Arthropoda</taxon>
        <taxon>Hexapoda</taxon>
        <taxon>Insecta</taxon>
        <taxon>Pterygota</taxon>
        <taxon>Neoptera</taxon>
        <taxon>Endopterygota</taxon>
        <taxon>Hymenoptera</taxon>
        <taxon>Apocrita</taxon>
        <taxon>Aculeata</taxon>
        <taxon>Apoidea</taxon>
        <taxon>Anthophila</taxon>
        <taxon>Apidae</taxon>
        <taxon>Melipona</taxon>
    </lineage>
</organism>
<dbReference type="Proteomes" id="UP001177670">
    <property type="component" value="Unassembled WGS sequence"/>
</dbReference>